<proteinExistence type="predicted"/>
<reference evidence="1 2" key="1">
    <citation type="journal article" date="2013" name="Curr. Biol.">
        <title>Shared signatures of parasitism and phylogenomics unite Cryptomycota and microsporidia.</title>
        <authorList>
            <person name="James T.Y."/>
            <person name="Pelin A."/>
            <person name="Bonen L."/>
            <person name="Ahrendt S."/>
            <person name="Sain D."/>
            <person name="Corradi N."/>
            <person name="Stajich J.E."/>
        </authorList>
    </citation>
    <scope>NUCLEOTIDE SEQUENCE [LARGE SCALE GENOMIC DNA]</scope>
    <source>
        <strain evidence="1 2">CSF55</strain>
    </source>
</reference>
<dbReference type="EMBL" id="KE561016">
    <property type="protein sequence ID" value="EPZ33985.1"/>
    <property type="molecule type" value="Genomic_DNA"/>
</dbReference>
<dbReference type="GO" id="GO:0031625">
    <property type="term" value="F:ubiquitin protein ligase binding"/>
    <property type="evidence" value="ECO:0007669"/>
    <property type="project" value="TreeGrafter"/>
</dbReference>
<dbReference type="HOGENOM" id="CLU_036725_1_0_1"/>
<dbReference type="GO" id="GO:0032436">
    <property type="term" value="P:positive regulation of proteasomal ubiquitin-dependent protein catabolic process"/>
    <property type="evidence" value="ECO:0007669"/>
    <property type="project" value="TreeGrafter"/>
</dbReference>
<evidence type="ECO:0000313" key="2">
    <source>
        <dbReference type="Proteomes" id="UP000030755"/>
    </source>
</evidence>
<dbReference type="OrthoDB" id="18339at2759"/>
<dbReference type="PANTHER" id="PTHR13374">
    <property type="entry name" value="DET1 HOMOLOG DE-ETIOLATED-1 HOMOLOG"/>
    <property type="match status" value="1"/>
</dbReference>
<keyword evidence="2" id="KW-1185">Reference proteome</keyword>
<dbReference type="Proteomes" id="UP000030755">
    <property type="component" value="Unassembled WGS sequence"/>
</dbReference>
<name>A0A075AUZ0_ROZAC</name>
<protein>
    <submittedName>
        <fullName evidence="1">De-etiolated protein 1, Det1 domain-containing protein</fullName>
    </submittedName>
</protein>
<accession>A0A075AUZ0</accession>
<gene>
    <name evidence="1" type="ORF">O9G_004390</name>
</gene>
<dbReference type="GO" id="GO:0031461">
    <property type="term" value="C:cullin-RING ubiquitin ligase complex"/>
    <property type="evidence" value="ECO:0007669"/>
    <property type="project" value="TreeGrafter"/>
</dbReference>
<dbReference type="PANTHER" id="PTHR13374:SF3">
    <property type="entry name" value="DET1 HOMOLOG"/>
    <property type="match status" value="1"/>
</dbReference>
<dbReference type="STRING" id="988480.A0A075AUZ0"/>
<dbReference type="GO" id="GO:0005634">
    <property type="term" value="C:nucleus"/>
    <property type="evidence" value="ECO:0007669"/>
    <property type="project" value="TreeGrafter"/>
</dbReference>
<dbReference type="GO" id="GO:1990756">
    <property type="term" value="F:ubiquitin-like ligase-substrate adaptor activity"/>
    <property type="evidence" value="ECO:0007669"/>
    <property type="project" value="TreeGrafter"/>
</dbReference>
<organism evidence="1 2">
    <name type="scientific">Rozella allomycis (strain CSF55)</name>
    <dbReference type="NCBI Taxonomy" id="988480"/>
    <lineage>
        <taxon>Eukaryota</taxon>
        <taxon>Fungi</taxon>
        <taxon>Fungi incertae sedis</taxon>
        <taxon>Cryptomycota</taxon>
        <taxon>Cryptomycota incertae sedis</taxon>
        <taxon>Rozella</taxon>
    </lineage>
</organism>
<dbReference type="GO" id="GO:0016567">
    <property type="term" value="P:protein ubiquitination"/>
    <property type="evidence" value="ECO:0007669"/>
    <property type="project" value="TreeGrafter"/>
</dbReference>
<sequence length="377" mass="44016">MQSSLEQIPACQKRPRNLFRKKYVYISLPLNQTSYEVATVDRCVKKFSPDGKYIVAIDKACHSVFIHDVFHYPSEENVVNFTTLFPLKSGIQLTTDSQLICKEFMLFHEHYLILASAVGHSEFVRPPNQNPNSIQMTTLLDDVTFHCINMEDGVETGRLTFPFDLIFLSYQTCVHMFDNMICIVSSQHQLIYIMMIKPDGGLAKVKEIGYTVYEDDNLTFNDTDFNPDILYGIKQKMITFLFRKAYNEGLCSLMRFYNIFDQLRKLVIWRVQFIDKDNLIIKLTLPECIPSRSDSNIGLSLYLFYNHMTATVLQILDHSSHELMALLESHNDIIQNVTPPLSNWSNNKYERQKLKRQREIYSHSKLAKYFIFTIFIK</sequence>
<dbReference type="AlphaFoldDB" id="A0A075AUZ0"/>
<evidence type="ECO:0000313" key="1">
    <source>
        <dbReference type="EMBL" id="EPZ33985.1"/>
    </source>
</evidence>
<dbReference type="Pfam" id="PF09737">
    <property type="entry name" value="Det1"/>
    <property type="match status" value="1"/>
</dbReference>
<dbReference type="InterPro" id="IPR019138">
    <property type="entry name" value="De-etiolated_protein_1_Det1"/>
</dbReference>